<comment type="caution">
    <text evidence="3">The sequence shown here is derived from an EMBL/GenBank/DDBJ whole genome shotgun (WGS) entry which is preliminary data.</text>
</comment>
<sequence>MGEIIKSIVYACSVSFLAAAIIIFPDQSFEASIRGLNLWLEIVLPSLLPFFIVSELLLAFGVVQLIGVLLEPMMRPLFNVPGSGGVVLGMGMASGYPAGAKFTSNLRKSKVLTRIEAERLVSFTNASNPLFIFGAISIGFFHDPKAGLLLAAAHYIAAILVGLTMRFYRGRHSSLNREHKIGFFERLTASWKSLHHTRLEQSQPLGQILGQAVMSSLQTLCLIGGFIVLFSVINKLLFLTGVTKWFSSIISVIFEAFTLPSELTLPFLAGIFEITLGSQMISQADTELLHQFIFVSAILAFNGFSIQAQVASILAQTDIRFLPYFIGRILHVIYAVTLTWIFFRPLYLERELFSPSATPVDSEAKLNLYEFWVMRWIEFYAPIITVIAVGYACIYIFFQLKKTW</sequence>
<accession>A0A2I0QW20</accession>
<evidence type="ECO:0000313" key="3">
    <source>
        <dbReference type="EMBL" id="PKR78518.1"/>
    </source>
</evidence>
<feature type="transmembrane region" description="Helical" evidence="1">
    <location>
        <begin position="148"/>
        <end position="168"/>
    </location>
</feature>
<dbReference type="NCBIfam" id="TIGR02871">
    <property type="entry name" value="spore_ylbJ"/>
    <property type="match status" value="1"/>
</dbReference>
<dbReference type="Proteomes" id="UP000243524">
    <property type="component" value="Unassembled WGS sequence"/>
</dbReference>
<feature type="transmembrane region" description="Helical" evidence="1">
    <location>
        <begin position="44"/>
        <end position="70"/>
    </location>
</feature>
<dbReference type="RefSeq" id="WP_101330262.1">
    <property type="nucleotide sequence ID" value="NZ_PJNH01000001.1"/>
</dbReference>
<evidence type="ECO:0000259" key="2">
    <source>
        <dbReference type="Pfam" id="PF07670"/>
    </source>
</evidence>
<feature type="transmembrane region" description="Helical" evidence="1">
    <location>
        <begin position="77"/>
        <end position="100"/>
    </location>
</feature>
<dbReference type="AlphaFoldDB" id="A0A2I0QW20"/>
<reference evidence="3 4" key="1">
    <citation type="submission" date="2017-06" db="EMBL/GenBank/DDBJ databases">
        <title>the draft geome sequence of Illustriluteabacillus marina B3227.</title>
        <authorList>
            <person name="He R.-H."/>
            <person name="Du Z.-J."/>
        </authorList>
    </citation>
    <scope>NUCLEOTIDE SEQUENCE [LARGE SCALE GENOMIC DNA]</scope>
    <source>
        <strain evidence="3 4">B3227</strain>
    </source>
</reference>
<evidence type="ECO:0000256" key="1">
    <source>
        <dbReference type="SAM" id="Phobius"/>
    </source>
</evidence>
<dbReference type="EMBL" id="PJNH01000001">
    <property type="protein sequence ID" value="PKR78518.1"/>
    <property type="molecule type" value="Genomic_DNA"/>
</dbReference>
<dbReference type="InterPro" id="IPR011642">
    <property type="entry name" value="Gate_dom"/>
</dbReference>
<organism evidence="3 4">
    <name type="scientific">Halalkalibacillus sediminis</name>
    <dbReference type="NCBI Taxonomy" id="2018042"/>
    <lineage>
        <taxon>Bacteria</taxon>
        <taxon>Bacillati</taxon>
        <taxon>Bacillota</taxon>
        <taxon>Bacilli</taxon>
        <taxon>Bacillales</taxon>
        <taxon>Bacillaceae</taxon>
        <taxon>Halalkalibacillus</taxon>
    </lineage>
</organism>
<keyword evidence="1" id="KW-0812">Transmembrane</keyword>
<feature type="transmembrane region" description="Helical" evidence="1">
    <location>
        <begin position="120"/>
        <end position="141"/>
    </location>
</feature>
<feature type="transmembrane region" description="Helical" evidence="1">
    <location>
        <begin position="208"/>
        <end position="233"/>
    </location>
</feature>
<protein>
    <submittedName>
        <fullName evidence="3">Sporulation integral membrane protein YlbJ</fullName>
    </submittedName>
</protein>
<keyword evidence="4" id="KW-1185">Reference proteome</keyword>
<keyword evidence="1" id="KW-1133">Transmembrane helix</keyword>
<keyword evidence="1" id="KW-0472">Membrane</keyword>
<feature type="transmembrane region" description="Helical" evidence="1">
    <location>
        <begin position="7"/>
        <end position="24"/>
    </location>
</feature>
<dbReference type="Pfam" id="PF07670">
    <property type="entry name" value="Gate"/>
    <property type="match status" value="1"/>
</dbReference>
<feature type="domain" description="Nucleoside transporter/FeoB GTPase Gate" evidence="2">
    <location>
        <begin position="43"/>
        <end position="138"/>
    </location>
</feature>
<name>A0A2I0QW20_9BACI</name>
<dbReference type="InterPro" id="IPR014226">
    <property type="entry name" value="Spore_IM_YlbJ"/>
</dbReference>
<feature type="transmembrane region" description="Helical" evidence="1">
    <location>
        <begin position="379"/>
        <end position="398"/>
    </location>
</feature>
<gene>
    <name evidence="3" type="primary">ylbJ</name>
    <name evidence="3" type="ORF">CEY16_01820</name>
</gene>
<evidence type="ECO:0000313" key="4">
    <source>
        <dbReference type="Proteomes" id="UP000243524"/>
    </source>
</evidence>
<feature type="transmembrane region" description="Helical" evidence="1">
    <location>
        <begin position="292"/>
        <end position="314"/>
    </location>
</feature>
<feature type="transmembrane region" description="Helical" evidence="1">
    <location>
        <begin position="245"/>
        <end position="272"/>
    </location>
</feature>
<feature type="transmembrane region" description="Helical" evidence="1">
    <location>
        <begin position="321"/>
        <end position="343"/>
    </location>
</feature>
<proteinExistence type="predicted"/>
<dbReference type="OrthoDB" id="1645614at2"/>